<dbReference type="EMBL" id="MCGT01000003">
    <property type="protein sequence ID" value="ORX61425.1"/>
    <property type="molecule type" value="Genomic_DNA"/>
</dbReference>
<dbReference type="Gene3D" id="3.40.50.11350">
    <property type="match status" value="1"/>
</dbReference>
<name>A0A1X2GTU3_9FUNG</name>
<dbReference type="Proteomes" id="UP000242146">
    <property type="component" value="Unassembled WGS sequence"/>
</dbReference>
<reference evidence="1 2" key="1">
    <citation type="submission" date="2016-07" db="EMBL/GenBank/DDBJ databases">
        <title>Pervasive Adenine N6-methylation of Active Genes in Fungi.</title>
        <authorList>
            <consortium name="DOE Joint Genome Institute"/>
            <person name="Mondo S.J."/>
            <person name="Dannebaum R.O."/>
            <person name="Kuo R.C."/>
            <person name="Labutti K."/>
            <person name="Haridas S."/>
            <person name="Kuo A."/>
            <person name="Salamov A."/>
            <person name="Ahrendt S.R."/>
            <person name="Lipzen A."/>
            <person name="Sullivan W."/>
            <person name="Andreopoulos W.B."/>
            <person name="Clum A."/>
            <person name="Lindquist E."/>
            <person name="Daum C."/>
            <person name="Ramamoorthy G.K."/>
            <person name="Gryganskyi A."/>
            <person name="Culley D."/>
            <person name="Magnuson J.K."/>
            <person name="James T.Y."/>
            <person name="O'Malley M.A."/>
            <person name="Stajich J.E."/>
            <person name="Spatafora J.W."/>
            <person name="Visel A."/>
            <person name="Grigoriev I.V."/>
        </authorList>
    </citation>
    <scope>NUCLEOTIDE SEQUENCE [LARGE SCALE GENOMIC DNA]</scope>
    <source>
        <strain evidence="1 2">NRRL 3301</strain>
    </source>
</reference>
<protein>
    <submittedName>
        <fullName evidence="1">Uncharacterized protein</fullName>
    </submittedName>
</protein>
<proteinExistence type="predicted"/>
<comment type="caution">
    <text evidence="1">The sequence shown here is derived from an EMBL/GenBank/DDBJ whole genome shotgun (WGS) entry which is preliminary data.</text>
</comment>
<gene>
    <name evidence="1" type="ORF">DM01DRAFT_1361286</name>
</gene>
<evidence type="ECO:0000313" key="2">
    <source>
        <dbReference type="Proteomes" id="UP000242146"/>
    </source>
</evidence>
<sequence length="445" mass="51022">MYDLDDNDQLVMQRQEIDRKYCGGPCRFVLPVFILEQESKAQMHFRQLAFMSGLVNRTIVLPNVGSSRLGACLDHDFEFYYSRSWALNNQQYFNHITMTDFKQWLQERQAIERPATSQSMHIHVNLRGHADESPNCFAVQRLLNMNGLPERRLYLNETGNPNRRLYYEDAVKDFFLGIYRDHTTGQTVKDEITDKMEVLSVFYDRRFPFVHNPASEVPIPYSDEIRAQADLIANQLSPYWAVHWRTERVQPAENLVACAHTLVDYINDKVPTLTNTTNNDAEQSGQPTLFLLTDYPHVFDVQGVQHVIDTNGTEQSKGKLRLIPASASFSANNLTVYHHQAMQYVYQHVQVKVTHLGDPPQDMQLPDNWTVLPVTNHISRQDPGWLGILDKLLAMRASGFLAGAPGVCGRKSSFTNQIMNERLDHPGVNVIDYFDLPSDHPPEDS</sequence>
<evidence type="ECO:0000313" key="1">
    <source>
        <dbReference type="EMBL" id="ORX61425.1"/>
    </source>
</evidence>
<organism evidence="1 2">
    <name type="scientific">Hesseltinella vesiculosa</name>
    <dbReference type="NCBI Taxonomy" id="101127"/>
    <lineage>
        <taxon>Eukaryota</taxon>
        <taxon>Fungi</taxon>
        <taxon>Fungi incertae sedis</taxon>
        <taxon>Mucoromycota</taxon>
        <taxon>Mucoromycotina</taxon>
        <taxon>Mucoromycetes</taxon>
        <taxon>Mucorales</taxon>
        <taxon>Cunninghamellaceae</taxon>
        <taxon>Hesseltinella</taxon>
    </lineage>
</organism>
<dbReference type="OrthoDB" id="2020419at2759"/>
<keyword evidence="2" id="KW-1185">Reference proteome</keyword>
<dbReference type="AlphaFoldDB" id="A0A1X2GTU3"/>
<accession>A0A1X2GTU3</accession>